<accession>A0A956NFI3</accession>
<organism evidence="4 5">
    <name type="scientific">Eiseniibacteriota bacterium</name>
    <dbReference type="NCBI Taxonomy" id="2212470"/>
    <lineage>
        <taxon>Bacteria</taxon>
        <taxon>Candidatus Eiseniibacteriota</taxon>
    </lineage>
</organism>
<evidence type="ECO:0000313" key="5">
    <source>
        <dbReference type="Proteomes" id="UP000739538"/>
    </source>
</evidence>
<dbReference type="GO" id="GO:0008237">
    <property type="term" value="F:metallopeptidase activity"/>
    <property type="evidence" value="ECO:0007669"/>
    <property type="project" value="UniProtKB-KW"/>
</dbReference>
<dbReference type="Pfam" id="PF22599">
    <property type="entry name" value="SecDF_P1_head"/>
    <property type="match status" value="1"/>
</dbReference>
<dbReference type="EMBL" id="JAGQHS010000055">
    <property type="protein sequence ID" value="MCA9756495.1"/>
    <property type="molecule type" value="Genomic_DNA"/>
</dbReference>
<protein>
    <submittedName>
        <fullName evidence="4">M48 family metalloprotease</fullName>
        <ecNumber evidence="4">3.4.24.-</ecNumber>
    </submittedName>
</protein>
<feature type="domain" description="Peptidase M56" evidence="2">
    <location>
        <begin position="15"/>
        <end position="290"/>
    </location>
</feature>
<keyword evidence="1" id="KW-0812">Transmembrane</keyword>
<feature type="transmembrane region" description="Helical" evidence="1">
    <location>
        <begin position="204"/>
        <end position="225"/>
    </location>
</feature>
<evidence type="ECO:0000256" key="1">
    <source>
        <dbReference type="SAM" id="Phobius"/>
    </source>
</evidence>
<dbReference type="InterPro" id="IPR008756">
    <property type="entry name" value="Peptidase_M56"/>
</dbReference>
<keyword evidence="4" id="KW-0645">Protease</keyword>
<keyword evidence="4" id="KW-0482">Metalloprotease</keyword>
<feature type="domain" description="SecDF P1 head subdomain" evidence="3">
    <location>
        <begin position="385"/>
        <end position="470"/>
    </location>
</feature>
<dbReference type="Proteomes" id="UP000739538">
    <property type="component" value="Unassembled WGS sequence"/>
</dbReference>
<reference evidence="4" key="1">
    <citation type="submission" date="2020-04" db="EMBL/GenBank/DDBJ databases">
        <authorList>
            <person name="Zhang T."/>
        </authorList>
    </citation>
    <scope>NUCLEOTIDE SEQUENCE</scope>
    <source>
        <strain evidence="4">HKST-UBA02</strain>
    </source>
</reference>
<evidence type="ECO:0000259" key="3">
    <source>
        <dbReference type="Pfam" id="PF22599"/>
    </source>
</evidence>
<proteinExistence type="predicted"/>
<feature type="transmembrane region" description="Helical" evidence="1">
    <location>
        <begin position="6"/>
        <end position="25"/>
    </location>
</feature>
<dbReference type="Gene3D" id="3.30.1360.200">
    <property type="match status" value="1"/>
</dbReference>
<dbReference type="AlphaFoldDB" id="A0A956NFI3"/>
<dbReference type="EC" id="3.4.24.-" evidence="4"/>
<dbReference type="Pfam" id="PF05569">
    <property type="entry name" value="Peptidase_M56"/>
    <property type="match status" value="1"/>
</dbReference>
<evidence type="ECO:0000313" key="4">
    <source>
        <dbReference type="EMBL" id="MCA9756495.1"/>
    </source>
</evidence>
<dbReference type="Gene3D" id="3.30.2010.10">
    <property type="entry name" value="Metalloproteases ('zincins'), catalytic domain"/>
    <property type="match status" value="1"/>
</dbReference>
<evidence type="ECO:0000259" key="2">
    <source>
        <dbReference type="Pfam" id="PF05569"/>
    </source>
</evidence>
<dbReference type="CDD" id="cd07341">
    <property type="entry name" value="M56_BlaR1_MecR1_like"/>
    <property type="match status" value="1"/>
</dbReference>
<keyword evidence="1" id="KW-1133">Transmembrane helix</keyword>
<comment type="caution">
    <text evidence="4">The sequence shown here is derived from an EMBL/GenBank/DDBJ whole genome shotgun (WGS) entry which is preliminary data.</text>
</comment>
<reference evidence="4" key="2">
    <citation type="journal article" date="2021" name="Microbiome">
        <title>Successional dynamics and alternative stable states in a saline activated sludge microbial community over 9 years.</title>
        <authorList>
            <person name="Wang Y."/>
            <person name="Ye J."/>
            <person name="Ju F."/>
            <person name="Liu L."/>
            <person name="Boyd J.A."/>
            <person name="Deng Y."/>
            <person name="Parks D.H."/>
            <person name="Jiang X."/>
            <person name="Yin X."/>
            <person name="Woodcroft B.J."/>
            <person name="Tyson G.W."/>
            <person name="Hugenholtz P."/>
            <person name="Polz M.F."/>
            <person name="Zhang T."/>
        </authorList>
    </citation>
    <scope>NUCLEOTIDE SEQUENCE</scope>
    <source>
        <strain evidence="4">HKST-UBA02</strain>
    </source>
</reference>
<dbReference type="PANTHER" id="PTHR34978">
    <property type="entry name" value="POSSIBLE SENSOR-TRANSDUCER PROTEIN BLAR"/>
    <property type="match status" value="1"/>
</dbReference>
<feature type="transmembrane region" description="Helical" evidence="1">
    <location>
        <begin position="93"/>
        <end position="114"/>
    </location>
</feature>
<dbReference type="InterPro" id="IPR054384">
    <property type="entry name" value="SecDF_P1_head"/>
</dbReference>
<dbReference type="PANTHER" id="PTHR34978:SF3">
    <property type="entry name" value="SLR0241 PROTEIN"/>
    <property type="match status" value="1"/>
</dbReference>
<name>A0A956NFI3_UNCEI</name>
<gene>
    <name evidence="4" type="ORF">KDA27_11890</name>
</gene>
<keyword evidence="1" id="KW-0472">Membrane</keyword>
<sequence>MTPLASQLLFNAAAAGVLAFVAWLLGRWVRDPRVRHVLWLIPLLRLVAPPLPSFLPTATEPVRTWGSSVASSVAGSLTSADIPLVQEHWSSDWPLLLVAVWAAGAMLTLALGVVRSARLAHQVRFATEPGPELEHRIHQVAQGVGLERVPRTKVLNSVIPPMIWSIGARSLLLLPKGLVDRLSTSELDAVVAHELIHVRRRDPWVRMVEFVVAVVFWWYPVATWIRREVERTREVLCDAAVSDSLSSDPRPYAEGLIKTLDFLSTRHCRPYPAACGVNDYGHIEERLRMIMKPTYPHRLSRRLRWALGSCAVALVLLSPGFATRGTTAVANDHEARVAAASLTEAPALLEIRATSTTPLDGYELYRVADGDGSLYLSPEVTLTDMDVQGAKLDPVEPSASGEEEDSPAIMIQFTKQGARAFAELTREHMGEQLAIVIEGRLVSAPTVRDEIQSGRAMVTGSFSREEAQRIVDGLNSHVR</sequence>
<keyword evidence="4" id="KW-0378">Hydrolase</keyword>
<dbReference type="InterPro" id="IPR052173">
    <property type="entry name" value="Beta-lactam_resp_regulator"/>
</dbReference>